<evidence type="ECO:0000313" key="9">
    <source>
        <dbReference type="Proteomes" id="UP000521379"/>
    </source>
</evidence>
<sequence>MTSPTPPTVCVVVPYFNDAAGLKAVLEGVIRQDYPGVIHVVVADDGSTVAADPGTLQPDDGSRPVTVTVVRQEDHGFRAAAARNLGAAAATAQILAFLDGDTIPQPGYLSAVVQTLSREPRAVVVGTRTHVDTTQDPPMDLGQPQWLADAWEATDHLRGGDDTNFRFVISAVLSCRAEVFWEIGGFDTSMVGYGGEDWEFAWQAHVRGFDLRHQPAALAVHRGADWGGRSAADRAAAVQVKNAETLRLGSRITHPTVRLPGVVHAVADVAVTLPLGPQTFGGAWQAGAVVLAVTDLLGAGDVHVTVRGAADGAVSPEVLQAFAADPRVRFTGPAEAGPAEAGPAETGSVEVSSAEVGSAGEVQGRVVPRFDVVVVRACHIPAGGLQAVCEQISQAGGAWEVATVDGDVLLHVTPRRAAARGERQVTRITRDWTPVDGAPALEGELRRRGQTYC</sequence>
<feature type="domain" description="Glycosyltransferase 2-like" evidence="6">
    <location>
        <begin position="10"/>
        <end position="144"/>
    </location>
</feature>
<dbReference type="RefSeq" id="WP_157980481.1">
    <property type="nucleotide sequence ID" value="NZ_JAAVUN010000013.1"/>
</dbReference>
<evidence type="ECO:0000256" key="5">
    <source>
        <dbReference type="SAM" id="MobiDB-lite"/>
    </source>
</evidence>
<evidence type="ECO:0000256" key="3">
    <source>
        <dbReference type="ARBA" id="ARBA00022676"/>
    </source>
</evidence>
<protein>
    <submittedName>
        <fullName evidence="8">Glycosyltransferase</fullName>
    </submittedName>
</protein>
<evidence type="ECO:0000259" key="7">
    <source>
        <dbReference type="Pfam" id="PF02709"/>
    </source>
</evidence>
<dbReference type="Gene3D" id="3.90.550.10">
    <property type="entry name" value="Spore Coat Polysaccharide Biosynthesis Protein SpsA, Chain A"/>
    <property type="match status" value="1"/>
</dbReference>
<evidence type="ECO:0000256" key="2">
    <source>
        <dbReference type="ARBA" id="ARBA00006739"/>
    </source>
</evidence>
<name>A0A846TVX9_9MICC</name>
<comment type="similarity">
    <text evidence="2">Belongs to the glycosyltransferase 2 family.</text>
</comment>
<comment type="pathway">
    <text evidence="1">Cell wall biogenesis; cell wall polysaccharide biosynthesis.</text>
</comment>
<dbReference type="GO" id="GO:0016757">
    <property type="term" value="F:glycosyltransferase activity"/>
    <property type="evidence" value="ECO:0007669"/>
    <property type="project" value="UniProtKB-KW"/>
</dbReference>
<dbReference type="Pfam" id="PF00535">
    <property type="entry name" value="Glycos_transf_2"/>
    <property type="match status" value="1"/>
</dbReference>
<keyword evidence="9" id="KW-1185">Reference proteome</keyword>
<proteinExistence type="inferred from homology"/>
<reference evidence="8 9" key="1">
    <citation type="submission" date="2020-02" db="EMBL/GenBank/DDBJ databases">
        <authorList>
            <person name="Sun Q."/>
        </authorList>
    </citation>
    <scope>NUCLEOTIDE SEQUENCE [LARGE SCALE GENOMIC DNA]</scope>
    <source>
        <strain evidence="8 9">YIM 13062</strain>
    </source>
</reference>
<keyword evidence="3" id="KW-0328">Glycosyltransferase</keyword>
<feature type="compositionally biased region" description="Low complexity" evidence="5">
    <location>
        <begin position="332"/>
        <end position="355"/>
    </location>
</feature>
<gene>
    <name evidence="8" type="ORF">GTW58_07880</name>
</gene>
<feature type="region of interest" description="Disordered" evidence="5">
    <location>
        <begin position="330"/>
        <end position="355"/>
    </location>
</feature>
<feature type="domain" description="Galactosyltransferase C-terminal" evidence="7">
    <location>
        <begin position="169"/>
        <end position="212"/>
    </location>
</feature>
<accession>A0A846TVX9</accession>
<dbReference type="EMBL" id="JAAVUN010000013">
    <property type="protein sequence ID" value="NKE09854.1"/>
    <property type="molecule type" value="Genomic_DNA"/>
</dbReference>
<dbReference type="InterPro" id="IPR029044">
    <property type="entry name" value="Nucleotide-diphossugar_trans"/>
</dbReference>
<dbReference type="AlphaFoldDB" id="A0A846TVX9"/>
<evidence type="ECO:0000256" key="1">
    <source>
        <dbReference type="ARBA" id="ARBA00004776"/>
    </source>
</evidence>
<dbReference type="PANTHER" id="PTHR43179">
    <property type="entry name" value="RHAMNOSYLTRANSFERASE WBBL"/>
    <property type="match status" value="1"/>
</dbReference>
<dbReference type="PANTHER" id="PTHR43179:SF12">
    <property type="entry name" value="GALACTOFURANOSYLTRANSFERASE GLFT2"/>
    <property type="match status" value="1"/>
</dbReference>
<dbReference type="Pfam" id="PF02709">
    <property type="entry name" value="Glyco_transf_7C"/>
    <property type="match status" value="1"/>
</dbReference>
<organism evidence="8 9">
    <name type="scientific">Kocuria subflava</name>
    <dbReference type="NCBI Taxonomy" id="1736139"/>
    <lineage>
        <taxon>Bacteria</taxon>
        <taxon>Bacillati</taxon>
        <taxon>Actinomycetota</taxon>
        <taxon>Actinomycetes</taxon>
        <taxon>Micrococcales</taxon>
        <taxon>Micrococcaceae</taxon>
        <taxon>Kocuria</taxon>
    </lineage>
</organism>
<dbReference type="Proteomes" id="UP000521379">
    <property type="component" value="Unassembled WGS sequence"/>
</dbReference>
<keyword evidence="4 8" id="KW-0808">Transferase</keyword>
<dbReference type="InterPro" id="IPR001173">
    <property type="entry name" value="Glyco_trans_2-like"/>
</dbReference>
<comment type="caution">
    <text evidence="8">The sequence shown here is derived from an EMBL/GenBank/DDBJ whole genome shotgun (WGS) entry which is preliminary data.</text>
</comment>
<dbReference type="SUPFAM" id="SSF53448">
    <property type="entry name" value="Nucleotide-diphospho-sugar transferases"/>
    <property type="match status" value="1"/>
</dbReference>
<evidence type="ECO:0000313" key="8">
    <source>
        <dbReference type="EMBL" id="NKE09854.1"/>
    </source>
</evidence>
<evidence type="ECO:0000256" key="4">
    <source>
        <dbReference type="ARBA" id="ARBA00022679"/>
    </source>
</evidence>
<dbReference type="InterPro" id="IPR027791">
    <property type="entry name" value="Galactosyl_T_C"/>
</dbReference>
<evidence type="ECO:0000259" key="6">
    <source>
        <dbReference type="Pfam" id="PF00535"/>
    </source>
</evidence>